<dbReference type="GO" id="GO:0003700">
    <property type="term" value="F:DNA-binding transcription factor activity"/>
    <property type="evidence" value="ECO:0007669"/>
    <property type="project" value="InterPro"/>
</dbReference>
<dbReference type="InterPro" id="IPR037250">
    <property type="entry name" value="NEAT_dom_sf"/>
</dbReference>
<evidence type="ECO:0000313" key="4">
    <source>
        <dbReference type="Proteomes" id="UP000196258"/>
    </source>
</evidence>
<evidence type="ECO:0000256" key="2">
    <source>
        <dbReference type="ARBA" id="ARBA00022729"/>
    </source>
</evidence>
<dbReference type="InterPro" id="IPR036390">
    <property type="entry name" value="WH_DNA-bd_sf"/>
</dbReference>
<name>A0A1Y4QM78_9FIRM</name>
<accession>A0A1Y4QM78</accession>
<evidence type="ECO:0000256" key="1">
    <source>
        <dbReference type="ARBA" id="ARBA00004196"/>
    </source>
</evidence>
<dbReference type="Gene3D" id="1.10.10.10">
    <property type="entry name" value="Winged helix-like DNA-binding domain superfamily/Winged helix DNA-binding domain"/>
    <property type="match status" value="1"/>
</dbReference>
<dbReference type="AlphaFoldDB" id="A0A1Y4QM78"/>
<dbReference type="SUPFAM" id="SSF46785">
    <property type="entry name" value="Winged helix' DNA-binding domain"/>
    <property type="match status" value="1"/>
</dbReference>
<reference evidence="4" key="1">
    <citation type="submission" date="2017-04" db="EMBL/GenBank/DDBJ databases">
        <title>Function of individual gut microbiota members based on whole genome sequencing of pure cultures obtained from chicken caecum.</title>
        <authorList>
            <person name="Medvecky M."/>
            <person name="Cejkova D."/>
            <person name="Polansky O."/>
            <person name="Karasova D."/>
            <person name="Kubasova T."/>
            <person name="Cizek A."/>
            <person name="Rychlik I."/>
        </authorList>
    </citation>
    <scope>NUCLEOTIDE SEQUENCE [LARGE SCALE GENOMIC DNA]</scope>
    <source>
        <strain evidence="4">An149</strain>
    </source>
</reference>
<evidence type="ECO:0008006" key="5">
    <source>
        <dbReference type="Google" id="ProtNLM"/>
    </source>
</evidence>
<dbReference type="GO" id="GO:0030313">
    <property type="term" value="C:cell envelope"/>
    <property type="evidence" value="ECO:0007669"/>
    <property type="project" value="UniProtKB-SubCell"/>
</dbReference>
<dbReference type="CDD" id="cd06920">
    <property type="entry name" value="NEAT"/>
    <property type="match status" value="1"/>
</dbReference>
<gene>
    <name evidence="3" type="ORF">B5E91_02080</name>
</gene>
<dbReference type="SUPFAM" id="SSF158911">
    <property type="entry name" value="NEAT domain-like"/>
    <property type="match status" value="1"/>
</dbReference>
<protein>
    <recommendedName>
        <fullName evidence="5">MarR family transcriptional regulator</fullName>
    </recommendedName>
</protein>
<dbReference type="InterPro" id="IPR006635">
    <property type="entry name" value="NEAT_dom"/>
</dbReference>
<evidence type="ECO:0000313" key="3">
    <source>
        <dbReference type="EMBL" id="OUQ06091.1"/>
    </source>
</evidence>
<dbReference type="EMBL" id="NFLB01000002">
    <property type="protein sequence ID" value="OUQ06091.1"/>
    <property type="molecule type" value="Genomic_DNA"/>
</dbReference>
<keyword evidence="2" id="KW-0732">Signal</keyword>
<comment type="caution">
    <text evidence="3">The sequence shown here is derived from an EMBL/GenBank/DDBJ whole genome shotgun (WGS) entry which is preliminary data.</text>
</comment>
<dbReference type="RefSeq" id="WP_087254484.1">
    <property type="nucleotide sequence ID" value="NZ_JAFILD010000012.1"/>
</dbReference>
<dbReference type="Proteomes" id="UP000196258">
    <property type="component" value="Unassembled WGS sequence"/>
</dbReference>
<proteinExistence type="predicted"/>
<dbReference type="InterPro" id="IPR036388">
    <property type="entry name" value="WH-like_DNA-bd_sf"/>
</dbReference>
<organism evidence="3 4">
    <name type="scientific">Thomasclavelia spiroformis</name>
    <dbReference type="NCBI Taxonomy" id="29348"/>
    <lineage>
        <taxon>Bacteria</taxon>
        <taxon>Bacillati</taxon>
        <taxon>Bacillota</taxon>
        <taxon>Erysipelotrichia</taxon>
        <taxon>Erysipelotrichales</taxon>
        <taxon>Coprobacillaceae</taxon>
        <taxon>Thomasclavelia</taxon>
    </lineage>
</organism>
<comment type="subcellular location">
    <subcellularLocation>
        <location evidence="1">Cell envelope</location>
    </subcellularLocation>
</comment>
<dbReference type="Gene3D" id="2.60.40.1850">
    <property type="match status" value="1"/>
</dbReference>
<sequence>MEITKEKLAYLLFLYNQKDTNCTVTRLAEEFGVSKSTFSRVLNSFYHENLIIQKGKGILSIKGEKLAKSYLKDITEIKSWLKSISNFSDEEAYHEALTLVLVLSNKTRYKLITDLYKKKLFEKIDKVKSISGDMLAINLEDGKYSFAFTIYKINKLEISMANDGFVHPGILEIDNGKGNLILFPKEIEHESLLGNIILKGQVESLKYMIDQEFINSRNVKNNYIIPIDRLQFHYCKEERILQTSIKIKVRADVGIIHMPESCAVLNIIIK</sequence>